<dbReference type="PANTHER" id="PTHR10367:SF17">
    <property type="entry name" value="MRNA-CAPPING ENZYME"/>
    <property type="match status" value="1"/>
</dbReference>
<evidence type="ECO:0000256" key="10">
    <source>
        <dbReference type="ARBA" id="ARBA00023134"/>
    </source>
</evidence>
<evidence type="ECO:0000256" key="6">
    <source>
        <dbReference type="ARBA" id="ARBA00022679"/>
    </source>
</evidence>
<keyword evidence="7" id="KW-0548">Nucleotidyltransferase</keyword>
<keyword evidence="8" id="KW-0547">Nucleotide-binding</keyword>
<dbReference type="CDD" id="cd07895">
    <property type="entry name" value="Adenylation_mRNA_capping"/>
    <property type="match status" value="1"/>
</dbReference>
<evidence type="ECO:0000256" key="13">
    <source>
        <dbReference type="ARBA" id="ARBA00030702"/>
    </source>
</evidence>
<protein>
    <recommendedName>
        <fullName evidence="4">mRNA-capping enzyme subunit alpha</fullName>
        <ecNumber evidence="3">2.7.7.50</ecNumber>
    </recommendedName>
    <alternativeName>
        <fullName evidence="12">GTP--RNA guanylyltransferase</fullName>
    </alternativeName>
    <alternativeName>
        <fullName evidence="13">mRNA guanylyltransferase</fullName>
    </alternativeName>
</protein>
<dbReference type="InterPro" id="IPR001339">
    <property type="entry name" value="mRNA_cap_enzyme_adenylation"/>
</dbReference>
<name>A0A9P4HR47_9PEZI</name>
<keyword evidence="11" id="KW-0539">Nucleus</keyword>
<evidence type="ECO:0000256" key="14">
    <source>
        <dbReference type="ARBA" id="ARBA00044624"/>
    </source>
</evidence>
<dbReference type="InterPro" id="IPR013846">
    <property type="entry name" value="mRNA_cap_enzyme_C"/>
</dbReference>
<dbReference type="Gene3D" id="3.30.470.30">
    <property type="entry name" value="DNA ligase/mRNA capping enzyme"/>
    <property type="match status" value="1"/>
</dbReference>
<dbReference type="GO" id="GO:0003910">
    <property type="term" value="F:DNA ligase (ATP) activity"/>
    <property type="evidence" value="ECO:0007669"/>
    <property type="project" value="InterPro"/>
</dbReference>
<evidence type="ECO:0000256" key="1">
    <source>
        <dbReference type="ARBA" id="ARBA00004123"/>
    </source>
</evidence>
<feature type="active site" description="N6-GMP-lysine intermediate" evidence="16">
    <location>
        <position position="53"/>
    </location>
</feature>
<reference evidence="19" key="1">
    <citation type="journal article" date="2020" name="Stud. Mycol.">
        <title>101 Dothideomycetes genomes: a test case for predicting lifestyles and emergence of pathogens.</title>
        <authorList>
            <person name="Haridas S."/>
            <person name="Albert R."/>
            <person name="Binder M."/>
            <person name="Bloem J."/>
            <person name="Labutti K."/>
            <person name="Salamov A."/>
            <person name="Andreopoulos B."/>
            <person name="Baker S."/>
            <person name="Barry K."/>
            <person name="Bills G."/>
            <person name="Bluhm B."/>
            <person name="Cannon C."/>
            <person name="Castanera R."/>
            <person name="Culley D."/>
            <person name="Daum C."/>
            <person name="Ezra D."/>
            <person name="Gonzalez J."/>
            <person name="Henrissat B."/>
            <person name="Kuo A."/>
            <person name="Liang C."/>
            <person name="Lipzen A."/>
            <person name="Lutzoni F."/>
            <person name="Magnuson J."/>
            <person name="Mondo S."/>
            <person name="Nolan M."/>
            <person name="Ohm R."/>
            <person name="Pangilinan J."/>
            <person name="Park H.-J."/>
            <person name="Ramirez L."/>
            <person name="Alfaro M."/>
            <person name="Sun H."/>
            <person name="Tritt A."/>
            <person name="Yoshinaga Y."/>
            <person name="Zwiers L.-H."/>
            <person name="Turgeon B."/>
            <person name="Goodwin S."/>
            <person name="Spatafora J."/>
            <person name="Crous P."/>
            <person name="Grigoriev I."/>
        </authorList>
    </citation>
    <scope>NUCLEOTIDE SEQUENCE</scope>
    <source>
        <strain evidence="19">CBS 121410</strain>
    </source>
</reference>
<dbReference type="InterPro" id="IPR051029">
    <property type="entry name" value="mRNA_Capping_Enz/RNA_Phosphat"/>
</dbReference>
<dbReference type="InterPro" id="IPR012340">
    <property type="entry name" value="NA-bd_OB-fold"/>
</dbReference>
<accession>A0A9P4HR47</accession>
<feature type="region of interest" description="Disordered" evidence="17">
    <location>
        <begin position="364"/>
        <end position="391"/>
    </location>
</feature>
<dbReference type="InterPro" id="IPR017075">
    <property type="entry name" value="mRNA_cap_enzyme_alpha"/>
</dbReference>
<dbReference type="PROSITE" id="PS50160">
    <property type="entry name" value="DNA_LIGASE_A3"/>
    <property type="match status" value="1"/>
</dbReference>
<dbReference type="GO" id="GO:0006281">
    <property type="term" value="P:DNA repair"/>
    <property type="evidence" value="ECO:0007669"/>
    <property type="project" value="InterPro"/>
</dbReference>
<proteinExistence type="inferred from homology"/>
<evidence type="ECO:0000256" key="3">
    <source>
        <dbReference type="ARBA" id="ARBA00012475"/>
    </source>
</evidence>
<dbReference type="GO" id="GO:0006310">
    <property type="term" value="P:DNA recombination"/>
    <property type="evidence" value="ECO:0007669"/>
    <property type="project" value="InterPro"/>
</dbReference>
<sequence length="391" mass="46125">GLKAEHGLAEQFRSEVSVLLGRGQKSFPGAQPVSFARRHIQELQKRDYYLCEKTDGIRCLLYFTQDGPQEIHYLIDRKNDYYFVRNLHFPLPGDDYSTFHTDTIIDGELVYDKEKDGSLRMRFLVFDCLTLDGKLQTGKPLDKRLAYFKELVFKPWENLFKHKFPQERSHLPFEIEFKEMSFPYAMSWMFDIKLSQLKHGNDGLIFTCRETPYVFGTDEHILKWKPAHENTVDFRLKLGDFPPLTANGSGEAQTQEPDYDAKPSFELMVFHGRGIYKPFAPLYVTDDDWEAMKATNSQLDGRIIECFKDPEHRWRFKRSDDGSPHFRDDKTEANHISTVDSVLESIEDAVSQEDLVRNEGRIRDTFKKRQAEREAHEREKRRKWEEEETRR</sequence>
<dbReference type="OrthoDB" id="200924at2759"/>
<comment type="subunit">
    <text evidence="15">Heterodimer. The mRNA-capping enzyme is composed of two separate chains alpha and beta, respectively a mRNA guanylyltransferase and an mRNA 5'-triphosphate monophosphatase.</text>
</comment>
<evidence type="ECO:0000259" key="18">
    <source>
        <dbReference type="PROSITE" id="PS50160"/>
    </source>
</evidence>
<dbReference type="GO" id="GO:0004484">
    <property type="term" value="F:mRNA guanylyltransferase activity"/>
    <property type="evidence" value="ECO:0007669"/>
    <property type="project" value="UniProtKB-EC"/>
</dbReference>
<evidence type="ECO:0000256" key="8">
    <source>
        <dbReference type="ARBA" id="ARBA00022741"/>
    </source>
</evidence>
<dbReference type="EMBL" id="ML978724">
    <property type="protein sequence ID" value="KAF2086409.1"/>
    <property type="molecule type" value="Genomic_DNA"/>
</dbReference>
<dbReference type="FunFam" id="3.30.470.30:FF:000011">
    <property type="entry name" value="mRNA-capping enzyme subunit alpha"/>
    <property type="match status" value="1"/>
</dbReference>
<dbReference type="SUPFAM" id="SSF50249">
    <property type="entry name" value="Nucleic acid-binding proteins"/>
    <property type="match status" value="1"/>
</dbReference>
<comment type="catalytic activity">
    <reaction evidence="14">
        <text>a 5'-end diphospho-ribonucleoside in mRNA + GTP + H(+) = a 5'-end (5'-triphosphoguanosine)-ribonucleoside in mRNA + diphosphate</text>
        <dbReference type="Rhea" id="RHEA:67012"/>
        <dbReference type="Rhea" id="RHEA-COMP:17165"/>
        <dbReference type="Rhea" id="RHEA-COMP:17166"/>
        <dbReference type="ChEBI" id="CHEBI:15378"/>
        <dbReference type="ChEBI" id="CHEBI:33019"/>
        <dbReference type="ChEBI" id="CHEBI:37565"/>
        <dbReference type="ChEBI" id="CHEBI:167616"/>
        <dbReference type="ChEBI" id="CHEBI:167617"/>
        <dbReference type="EC" id="2.7.7.50"/>
    </reaction>
    <physiologicalReaction direction="left-to-right" evidence="14">
        <dbReference type="Rhea" id="RHEA:67013"/>
    </physiologicalReaction>
</comment>
<evidence type="ECO:0000256" key="5">
    <source>
        <dbReference type="ARBA" id="ARBA00022664"/>
    </source>
</evidence>
<feature type="non-terminal residue" evidence="19">
    <location>
        <position position="1"/>
    </location>
</feature>
<evidence type="ECO:0000256" key="4">
    <source>
        <dbReference type="ARBA" id="ARBA00019171"/>
    </source>
</evidence>
<evidence type="ECO:0000256" key="12">
    <source>
        <dbReference type="ARBA" id="ARBA00029909"/>
    </source>
</evidence>
<evidence type="ECO:0000256" key="2">
    <source>
        <dbReference type="ARBA" id="ARBA00010237"/>
    </source>
</evidence>
<comment type="subcellular location">
    <subcellularLocation>
        <location evidence="1">Nucleus</location>
    </subcellularLocation>
</comment>
<evidence type="ECO:0000256" key="15">
    <source>
        <dbReference type="ARBA" id="ARBA00047082"/>
    </source>
</evidence>
<keyword evidence="5" id="KW-0507">mRNA processing</keyword>
<keyword evidence="6" id="KW-0808">Transferase</keyword>
<dbReference type="Pfam" id="PF01331">
    <property type="entry name" value="mRNA_cap_enzyme"/>
    <property type="match status" value="1"/>
</dbReference>
<evidence type="ECO:0000313" key="20">
    <source>
        <dbReference type="Proteomes" id="UP000799776"/>
    </source>
</evidence>
<dbReference type="InterPro" id="IPR012310">
    <property type="entry name" value="DNA_ligase_ATP-dep_cent"/>
</dbReference>
<evidence type="ECO:0000256" key="7">
    <source>
        <dbReference type="ARBA" id="ARBA00022695"/>
    </source>
</evidence>
<evidence type="ECO:0000256" key="11">
    <source>
        <dbReference type="ARBA" id="ARBA00023242"/>
    </source>
</evidence>
<dbReference type="AlphaFoldDB" id="A0A9P4HR47"/>
<keyword evidence="10" id="KW-0342">GTP-binding</keyword>
<keyword evidence="9" id="KW-0506">mRNA capping</keyword>
<feature type="non-terminal residue" evidence="19">
    <location>
        <position position="391"/>
    </location>
</feature>
<comment type="similarity">
    <text evidence="2">Belongs to the eukaryotic GTase family.</text>
</comment>
<dbReference type="GO" id="GO:0005525">
    <property type="term" value="F:GTP binding"/>
    <property type="evidence" value="ECO:0007669"/>
    <property type="project" value="UniProtKB-KW"/>
</dbReference>
<evidence type="ECO:0000256" key="17">
    <source>
        <dbReference type="SAM" id="MobiDB-lite"/>
    </source>
</evidence>
<comment type="caution">
    <text evidence="19">The sequence shown here is derived from an EMBL/GenBank/DDBJ whole genome shotgun (WGS) entry which is preliminary data.</text>
</comment>
<organism evidence="19 20">
    <name type="scientific">Saccharata proteae CBS 121410</name>
    <dbReference type="NCBI Taxonomy" id="1314787"/>
    <lineage>
        <taxon>Eukaryota</taxon>
        <taxon>Fungi</taxon>
        <taxon>Dikarya</taxon>
        <taxon>Ascomycota</taxon>
        <taxon>Pezizomycotina</taxon>
        <taxon>Dothideomycetes</taxon>
        <taxon>Dothideomycetes incertae sedis</taxon>
        <taxon>Botryosphaeriales</taxon>
        <taxon>Saccharataceae</taxon>
        <taxon>Saccharata</taxon>
    </lineage>
</organism>
<dbReference type="GO" id="GO:0031533">
    <property type="term" value="C:mRNA capping enzyme complex"/>
    <property type="evidence" value="ECO:0007669"/>
    <property type="project" value="InterPro"/>
</dbReference>
<dbReference type="GO" id="GO:0006370">
    <property type="term" value="P:7-methylguanosine mRNA capping"/>
    <property type="evidence" value="ECO:0007669"/>
    <property type="project" value="UniProtKB-KW"/>
</dbReference>
<dbReference type="Pfam" id="PF03919">
    <property type="entry name" value="mRNA_cap_C"/>
    <property type="match status" value="1"/>
</dbReference>
<gene>
    <name evidence="19" type="ORF">K490DRAFT_4589</name>
</gene>
<dbReference type="PANTHER" id="PTHR10367">
    <property type="entry name" value="MRNA-CAPPING ENZYME"/>
    <property type="match status" value="1"/>
</dbReference>
<dbReference type="PIRSF" id="PIRSF036959">
    <property type="entry name" value="mRNA_cap_alpha"/>
    <property type="match status" value="1"/>
</dbReference>
<evidence type="ECO:0000313" key="19">
    <source>
        <dbReference type="EMBL" id="KAF2086409.1"/>
    </source>
</evidence>
<evidence type="ECO:0000256" key="16">
    <source>
        <dbReference type="PIRSR" id="PIRSR036959-1"/>
    </source>
</evidence>
<dbReference type="SUPFAM" id="SSF56091">
    <property type="entry name" value="DNA ligase/mRNA capping enzyme, catalytic domain"/>
    <property type="match status" value="1"/>
</dbReference>
<keyword evidence="20" id="KW-1185">Reference proteome</keyword>
<dbReference type="Gene3D" id="2.40.50.140">
    <property type="entry name" value="Nucleic acid-binding proteins"/>
    <property type="match status" value="1"/>
</dbReference>
<evidence type="ECO:0000256" key="9">
    <source>
        <dbReference type="ARBA" id="ARBA00023042"/>
    </source>
</evidence>
<dbReference type="Proteomes" id="UP000799776">
    <property type="component" value="Unassembled WGS sequence"/>
</dbReference>
<dbReference type="GO" id="GO:0005524">
    <property type="term" value="F:ATP binding"/>
    <property type="evidence" value="ECO:0007669"/>
    <property type="project" value="InterPro"/>
</dbReference>
<dbReference type="EC" id="2.7.7.50" evidence="3"/>
<feature type="domain" description="ATP-dependent DNA ligase family profile" evidence="18">
    <location>
        <begin position="114"/>
        <end position="274"/>
    </location>
</feature>